<comment type="caution">
    <text evidence="1">The sequence shown here is derived from an EMBL/GenBank/DDBJ whole genome shotgun (WGS) entry which is preliminary data.</text>
</comment>
<evidence type="ECO:0000313" key="2">
    <source>
        <dbReference type="Proteomes" id="UP000789901"/>
    </source>
</evidence>
<keyword evidence="2" id="KW-1185">Reference proteome</keyword>
<sequence>MNVLANQERENQLNHSNSIYHKLHQIQSEIKKVFKTKRNNFQNYNFFTEPQILDLVKPLLAKYQLGLFISDEVHENSSDISFTVGSNTDIAKAKGAAETYASKYFLSKFFLIPVKDISDPDYRSEAAEKKINSDRPLTKNYQPTKLNLEGLLIDLVETKTGKQFLSCQLDGQHYRGFIIEKRTITEQGGYNNERINKFTYLKPCNWENCKTCHFEEFLFDYITEKEPDIAVYEHTNYLNLKGKDMTALFKLFGGIEGLKLNFSFLNSIESIPVNQVKDCTMNNQELIPLNNPAEIILAEIKAKCERFKRERGERLTILQQLKQQLNHIENQTKQKDQKEEI</sequence>
<accession>A0ABN7WBN8</accession>
<evidence type="ECO:0000313" key="1">
    <source>
        <dbReference type="EMBL" id="CAG8826163.1"/>
    </source>
</evidence>
<reference evidence="1 2" key="1">
    <citation type="submission" date="2021-06" db="EMBL/GenBank/DDBJ databases">
        <authorList>
            <person name="Kallberg Y."/>
            <person name="Tangrot J."/>
            <person name="Rosling A."/>
        </authorList>
    </citation>
    <scope>NUCLEOTIDE SEQUENCE [LARGE SCALE GENOMIC DNA]</scope>
    <source>
        <strain evidence="1 2">120-4 pot B 10/14</strain>
    </source>
</reference>
<dbReference type="InterPro" id="IPR007499">
    <property type="entry name" value="ERF_bacteria_virus"/>
</dbReference>
<dbReference type="Proteomes" id="UP000789901">
    <property type="component" value="Unassembled WGS sequence"/>
</dbReference>
<gene>
    <name evidence="1" type="ORF">GMARGA_LOCUS29043</name>
</gene>
<dbReference type="EMBL" id="CAJVQB010038372">
    <property type="protein sequence ID" value="CAG8826163.1"/>
    <property type="molecule type" value="Genomic_DNA"/>
</dbReference>
<protein>
    <submittedName>
        <fullName evidence="1">2136_t:CDS:1</fullName>
    </submittedName>
</protein>
<name>A0ABN7WBN8_GIGMA</name>
<organism evidence="1 2">
    <name type="scientific">Gigaspora margarita</name>
    <dbReference type="NCBI Taxonomy" id="4874"/>
    <lineage>
        <taxon>Eukaryota</taxon>
        <taxon>Fungi</taxon>
        <taxon>Fungi incertae sedis</taxon>
        <taxon>Mucoromycota</taxon>
        <taxon>Glomeromycotina</taxon>
        <taxon>Glomeromycetes</taxon>
        <taxon>Diversisporales</taxon>
        <taxon>Gigasporaceae</taxon>
        <taxon>Gigaspora</taxon>
    </lineage>
</organism>
<dbReference type="Pfam" id="PF04404">
    <property type="entry name" value="ERF"/>
    <property type="match status" value="1"/>
</dbReference>
<proteinExistence type="predicted"/>